<dbReference type="InterPro" id="IPR001173">
    <property type="entry name" value="Glyco_trans_2-like"/>
</dbReference>
<comment type="subcellular location">
    <subcellularLocation>
        <location evidence="1">Membrane</location>
        <topology evidence="1">Multi-pass membrane protein</topology>
    </subcellularLocation>
</comment>
<dbReference type="PANTHER" id="PTHR43867">
    <property type="entry name" value="CELLULOSE SYNTHASE CATALYTIC SUBUNIT A [UDP-FORMING]"/>
    <property type="match status" value="1"/>
</dbReference>
<gene>
    <name evidence="8" type="ORF">L207DRAFT_384700</name>
</gene>
<reference evidence="8 9" key="1">
    <citation type="submission" date="2016-04" db="EMBL/GenBank/DDBJ databases">
        <title>A degradative enzymes factory behind the ericoid mycorrhizal symbiosis.</title>
        <authorList>
            <consortium name="DOE Joint Genome Institute"/>
            <person name="Martino E."/>
            <person name="Morin E."/>
            <person name="Grelet G."/>
            <person name="Kuo A."/>
            <person name="Kohler A."/>
            <person name="Daghino S."/>
            <person name="Barry K."/>
            <person name="Choi C."/>
            <person name="Cichocki N."/>
            <person name="Clum A."/>
            <person name="Copeland A."/>
            <person name="Hainaut M."/>
            <person name="Haridas S."/>
            <person name="Labutti K."/>
            <person name="Lindquist E."/>
            <person name="Lipzen A."/>
            <person name="Khouja H.-R."/>
            <person name="Murat C."/>
            <person name="Ohm R."/>
            <person name="Olson A."/>
            <person name="Spatafora J."/>
            <person name="Veneault-Fourrey C."/>
            <person name="Henrissat B."/>
            <person name="Grigoriev I."/>
            <person name="Martin F."/>
            <person name="Perotto S."/>
        </authorList>
    </citation>
    <scope>NUCLEOTIDE SEQUENCE [LARGE SCALE GENOMIC DNA]</scope>
    <source>
        <strain evidence="8 9">F</strain>
    </source>
</reference>
<dbReference type="STRING" id="1149755.A0A2J6QVR2"/>
<evidence type="ECO:0000256" key="2">
    <source>
        <dbReference type="ARBA" id="ARBA00022676"/>
    </source>
</evidence>
<name>A0A2J6QVR2_HYAVF</name>
<dbReference type="Pfam" id="PF13632">
    <property type="entry name" value="Glyco_trans_2_3"/>
    <property type="match status" value="1"/>
</dbReference>
<keyword evidence="4" id="KW-0812">Transmembrane</keyword>
<dbReference type="GO" id="GO:0016020">
    <property type="term" value="C:membrane"/>
    <property type="evidence" value="ECO:0007669"/>
    <property type="project" value="UniProtKB-SubCell"/>
</dbReference>
<evidence type="ECO:0000256" key="4">
    <source>
        <dbReference type="ARBA" id="ARBA00022692"/>
    </source>
</evidence>
<keyword evidence="9" id="KW-1185">Reference proteome</keyword>
<dbReference type="GO" id="GO:0016757">
    <property type="term" value="F:glycosyltransferase activity"/>
    <property type="evidence" value="ECO:0007669"/>
    <property type="project" value="UniProtKB-KW"/>
</dbReference>
<dbReference type="EMBL" id="KZ613967">
    <property type="protein sequence ID" value="PMD30341.1"/>
    <property type="molecule type" value="Genomic_DNA"/>
</dbReference>
<keyword evidence="2" id="KW-0328">Glycosyltransferase</keyword>
<keyword evidence="3 8" id="KW-0808">Transferase</keyword>
<dbReference type="Gene3D" id="3.90.550.10">
    <property type="entry name" value="Spore Coat Polysaccharide Biosynthesis Protein SpsA, Chain A"/>
    <property type="match status" value="1"/>
</dbReference>
<sequence length="427" mass="47889">SLWLCYTIFQLNFARLVQNKSPNSMWRVWIVLAAEVCLSFQELVLGINLIFALFYAREGSTRPRYSLMGNAAPHIDVFVTCCGEPNGIILDTVAAAIAQDYPTQQFRAFLLDDGHNAELHAAIQLLSKQSSATGGPKVYYLSREVRSGVKSFFKAGNLQFGIEESHRLGRSEFIASLDADMIPEKNWLRRIIPHLILSGDIALACTPQCYYNVLSGDPLGQKAEFDLWFSVYEPLNDRLDAAMCTGSGYIVRRSALEAIGGWPQVEAGEGFMCSSVLSNAGWRVACIREDLQFGLAPDSLRSYIKQRTRWVLSLLPSIFPMVHKQFGFYLPGSKMTSQLTWVQRGVGILQALGEYAPITNVLALILLPLAMFPYGPNEFANITSKGGYKWIWGVFLASFVVRKVNNYMLYTHVGLREVFNFQSLDIW</sequence>
<accession>A0A2J6QVR2</accession>
<feature type="non-terminal residue" evidence="8">
    <location>
        <position position="427"/>
    </location>
</feature>
<proteinExistence type="predicted"/>
<organism evidence="8 9">
    <name type="scientific">Hyaloscypha variabilis (strain UAMH 11265 / GT02V1 / F)</name>
    <name type="common">Meliniomyces variabilis</name>
    <dbReference type="NCBI Taxonomy" id="1149755"/>
    <lineage>
        <taxon>Eukaryota</taxon>
        <taxon>Fungi</taxon>
        <taxon>Dikarya</taxon>
        <taxon>Ascomycota</taxon>
        <taxon>Pezizomycotina</taxon>
        <taxon>Leotiomycetes</taxon>
        <taxon>Helotiales</taxon>
        <taxon>Hyaloscyphaceae</taxon>
        <taxon>Hyaloscypha</taxon>
        <taxon>Hyaloscypha variabilis</taxon>
    </lineage>
</organism>
<protein>
    <submittedName>
        <fullName evidence="8">Glycosyltransferase family 2 protein</fullName>
    </submittedName>
</protein>
<evidence type="ECO:0000256" key="1">
    <source>
        <dbReference type="ARBA" id="ARBA00004141"/>
    </source>
</evidence>
<dbReference type="SUPFAM" id="SSF53448">
    <property type="entry name" value="Nucleotide-diphospho-sugar transferases"/>
    <property type="match status" value="1"/>
</dbReference>
<dbReference type="AlphaFoldDB" id="A0A2J6QVR2"/>
<evidence type="ECO:0000259" key="7">
    <source>
        <dbReference type="Pfam" id="PF13632"/>
    </source>
</evidence>
<dbReference type="OrthoDB" id="72851at2759"/>
<feature type="domain" description="Glycosyltransferase 2-like" evidence="7">
    <location>
        <begin position="174"/>
        <end position="372"/>
    </location>
</feature>
<dbReference type="InterPro" id="IPR050321">
    <property type="entry name" value="Glycosyltr_2/OpgH_subfam"/>
</dbReference>
<evidence type="ECO:0000313" key="8">
    <source>
        <dbReference type="EMBL" id="PMD30341.1"/>
    </source>
</evidence>
<dbReference type="PANTHER" id="PTHR43867:SF2">
    <property type="entry name" value="CELLULOSE SYNTHASE CATALYTIC SUBUNIT A [UDP-FORMING]"/>
    <property type="match status" value="1"/>
</dbReference>
<dbReference type="Proteomes" id="UP000235786">
    <property type="component" value="Unassembled WGS sequence"/>
</dbReference>
<dbReference type="InterPro" id="IPR029044">
    <property type="entry name" value="Nucleotide-diphossugar_trans"/>
</dbReference>
<keyword evidence="5" id="KW-1133">Transmembrane helix</keyword>
<evidence type="ECO:0000256" key="5">
    <source>
        <dbReference type="ARBA" id="ARBA00022989"/>
    </source>
</evidence>
<feature type="non-terminal residue" evidence="8">
    <location>
        <position position="1"/>
    </location>
</feature>
<evidence type="ECO:0000256" key="3">
    <source>
        <dbReference type="ARBA" id="ARBA00022679"/>
    </source>
</evidence>
<evidence type="ECO:0000313" key="9">
    <source>
        <dbReference type="Proteomes" id="UP000235786"/>
    </source>
</evidence>
<keyword evidence="6" id="KW-0472">Membrane</keyword>
<dbReference type="CDD" id="cd06421">
    <property type="entry name" value="CESA_CelA_like"/>
    <property type="match status" value="1"/>
</dbReference>
<evidence type="ECO:0000256" key="6">
    <source>
        <dbReference type="ARBA" id="ARBA00023136"/>
    </source>
</evidence>